<dbReference type="Proteomes" id="UP000240830">
    <property type="component" value="Unassembled WGS sequence"/>
</dbReference>
<feature type="coiled-coil region" evidence="1">
    <location>
        <begin position="138"/>
        <end position="172"/>
    </location>
</feature>
<protein>
    <submittedName>
        <fullName evidence="2">Uncharacterized protein</fullName>
    </submittedName>
</protein>
<evidence type="ECO:0000313" key="3">
    <source>
        <dbReference type="Proteomes" id="UP000240830"/>
    </source>
</evidence>
<organism evidence="2 3">
    <name type="scientific">Paramicrosporidium saccamoebae</name>
    <dbReference type="NCBI Taxonomy" id="1246581"/>
    <lineage>
        <taxon>Eukaryota</taxon>
        <taxon>Fungi</taxon>
        <taxon>Fungi incertae sedis</taxon>
        <taxon>Cryptomycota</taxon>
        <taxon>Cryptomycota incertae sedis</taxon>
        <taxon>Paramicrosporidium</taxon>
    </lineage>
</organism>
<feature type="coiled-coil region" evidence="1">
    <location>
        <begin position="22"/>
        <end position="49"/>
    </location>
</feature>
<proteinExistence type="predicted"/>
<keyword evidence="3" id="KW-1185">Reference proteome</keyword>
<sequence length="221" mass="25748">MYTTDREEVKLKKSINALYTRVLELTDQILSLQESRVELARERELLTDQNWTQEKQLSVLHEHLNTATLRRQDCLTRIAELEETTSTLTEWNSSLEQQCDTLTVSLRQYQQVTGQSIKELQDDLLTATKKQIHQQGEVDLLDEENTLLRRALREAQDIQDRLVQENAILKSKMYNMCMSRDTPLSLRTTSPELIPKMENVKLDSNLGIGEILQHLKLQIRD</sequence>
<dbReference type="EMBL" id="MTSL01000051">
    <property type="protein sequence ID" value="PJF19572.1"/>
    <property type="molecule type" value="Genomic_DNA"/>
</dbReference>
<accession>A0A2H9TPB2</accession>
<dbReference type="AlphaFoldDB" id="A0A2H9TPB2"/>
<evidence type="ECO:0000313" key="2">
    <source>
        <dbReference type="EMBL" id="PJF19572.1"/>
    </source>
</evidence>
<keyword evidence="1" id="KW-0175">Coiled coil</keyword>
<name>A0A2H9TPB2_9FUNG</name>
<gene>
    <name evidence="2" type="ORF">PSACC_00623</name>
</gene>
<reference evidence="2 3" key="1">
    <citation type="submission" date="2016-10" db="EMBL/GenBank/DDBJ databases">
        <title>The genome of Paramicrosporidium saccamoebae is the missing link in understanding Cryptomycota and Microsporidia evolution.</title>
        <authorList>
            <person name="Quandt C.A."/>
            <person name="Beaudet D."/>
            <person name="Corsaro D."/>
            <person name="Michel R."/>
            <person name="Corradi N."/>
            <person name="James T."/>
        </authorList>
    </citation>
    <scope>NUCLEOTIDE SEQUENCE [LARGE SCALE GENOMIC DNA]</scope>
    <source>
        <strain evidence="2 3">KSL3</strain>
    </source>
</reference>
<comment type="caution">
    <text evidence="2">The sequence shown here is derived from an EMBL/GenBank/DDBJ whole genome shotgun (WGS) entry which is preliminary data.</text>
</comment>
<evidence type="ECO:0000256" key="1">
    <source>
        <dbReference type="SAM" id="Coils"/>
    </source>
</evidence>